<protein>
    <submittedName>
        <fullName evidence="1">Uncharacterized protein</fullName>
    </submittedName>
</protein>
<dbReference type="OrthoDB" id="1937322at2759"/>
<evidence type="ECO:0000313" key="2">
    <source>
        <dbReference type="Proteomes" id="UP000824120"/>
    </source>
</evidence>
<proteinExistence type="predicted"/>
<dbReference type="Proteomes" id="UP000824120">
    <property type="component" value="Chromosome 6"/>
</dbReference>
<organism evidence="1 2">
    <name type="scientific">Solanum commersonii</name>
    <name type="common">Commerson's wild potato</name>
    <name type="synonym">Commerson's nightshade</name>
    <dbReference type="NCBI Taxonomy" id="4109"/>
    <lineage>
        <taxon>Eukaryota</taxon>
        <taxon>Viridiplantae</taxon>
        <taxon>Streptophyta</taxon>
        <taxon>Embryophyta</taxon>
        <taxon>Tracheophyta</taxon>
        <taxon>Spermatophyta</taxon>
        <taxon>Magnoliopsida</taxon>
        <taxon>eudicotyledons</taxon>
        <taxon>Gunneridae</taxon>
        <taxon>Pentapetalae</taxon>
        <taxon>asterids</taxon>
        <taxon>lamiids</taxon>
        <taxon>Solanales</taxon>
        <taxon>Solanaceae</taxon>
        <taxon>Solanoideae</taxon>
        <taxon>Solaneae</taxon>
        <taxon>Solanum</taxon>
    </lineage>
</organism>
<sequence>MDSFISSRNNVMKSVKEWSPRTNKPLMSTKGTTTRLVNESYFKTSDIGIEDTIVDNREDNGVDKNILIEGNSTKVVLQGIRGDVTNEVDAEFSDPDYNLSDEDDDFRDVIDDQQVLIDDQQVLVDDQQVLVDDQQVKKLRGRPKNASVNVPVSSEILVPLQNADVESDYAYSDELPDDDIQFDKGENNGQKNNIYEEYDEGKNKNLPRFALGMNLQYGKLLSYRAELLRSNPGSNVVIWRDGRKFLGFYVCLGALKEAFKSGCRPLISLDGLIGAVKDLFPEAEHRNCDLIWNAVRASNKVIFQKCMEALDQEDKAAREWFSNPERPFQSWTRALFRTNTKCDMLLNNLYESFNRYILDARDKTIITMLEMIKKTS</sequence>
<reference evidence="1 2" key="1">
    <citation type="submission" date="2020-09" db="EMBL/GenBank/DDBJ databases">
        <title>De no assembly of potato wild relative species, Solanum commersonii.</title>
        <authorList>
            <person name="Cho K."/>
        </authorList>
    </citation>
    <scope>NUCLEOTIDE SEQUENCE [LARGE SCALE GENOMIC DNA]</scope>
    <source>
        <strain evidence="1">LZ3.2</strain>
        <tissue evidence="1">Leaf</tissue>
    </source>
</reference>
<dbReference type="AlphaFoldDB" id="A0A9J5YNY4"/>
<dbReference type="EMBL" id="JACXVP010000006">
    <property type="protein sequence ID" value="KAG5602178.1"/>
    <property type="molecule type" value="Genomic_DNA"/>
</dbReference>
<comment type="caution">
    <text evidence="1">The sequence shown here is derived from an EMBL/GenBank/DDBJ whole genome shotgun (WGS) entry which is preliminary data.</text>
</comment>
<gene>
    <name evidence="1" type="ORF">H5410_033548</name>
</gene>
<dbReference type="PANTHER" id="PTHR31973">
    <property type="entry name" value="POLYPROTEIN, PUTATIVE-RELATED"/>
    <property type="match status" value="1"/>
</dbReference>
<evidence type="ECO:0000313" key="1">
    <source>
        <dbReference type="EMBL" id="KAG5602178.1"/>
    </source>
</evidence>
<name>A0A9J5YNY4_SOLCO</name>
<keyword evidence="2" id="KW-1185">Reference proteome</keyword>
<accession>A0A9J5YNY4</accession>
<dbReference type="PANTHER" id="PTHR31973:SF187">
    <property type="entry name" value="MUTATOR TRANSPOSASE MUDRA PROTEIN"/>
    <property type="match status" value="1"/>
</dbReference>